<dbReference type="NCBIfam" id="NF005292">
    <property type="entry name" value="PRK06815.1"/>
    <property type="match status" value="1"/>
</dbReference>
<evidence type="ECO:0000256" key="3">
    <source>
        <dbReference type="ARBA" id="ARBA00022898"/>
    </source>
</evidence>
<dbReference type="InterPro" id="IPR000634">
    <property type="entry name" value="Ser/Thr_deHydtase_PyrdxlP-BS"/>
</dbReference>
<comment type="similarity">
    <text evidence="2">Belongs to the serine/threonine dehydratase family.</text>
</comment>
<dbReference type="InterPro" id="IPR036052">
    <property type="entry name" value="TrpB-like_PALP_sf"/>
</dbReference>
<evidence type="ECO:0000313" key="6">
    <source>
        <dbReference type="EMBL" id="SBV32355.1"/>
    </source>
</evidence>
<dbReference type="GO" id="GO:0009097">
    <property type="term" value="P:isoleucine biosynthetic process"/>
    <property type="evidence" value="ECO:0007669"/>
    <property type="project" value="TreeGrafter"/>
</dbReference>
<sequence length="318" mass="33282">MDPFFDQIREAHVAIRPQVAVTPLAPSPVLSKLLGCDVSLKLDFLQPTGSFKIRGATNKVRTLDDDARRRGVLTASTGNHGMAVARAGALAGAPVTVYVGNDALQMKIDGIKALGAEVVVIDGPAGDAELAARRAGEKQGRTYISPYNDPAVMAGQGTIGIEIAEQDSDLDAVFIAVGAGGLMGGAGTALHALRPGIEVVGVWPQASLCMLRALEAGEIVPTQEYPTLSDGTLGAIEPGSITFPVCQKAIDTRIVVEEGEIAAAMKRIAETERWMIEGAAGVAFAGLVQQAERYRGRKVAVVLCGRNIALDLFLRTVS</sequence>
<dbReference type="KEGG" id="sphu:SPPYR_1235"/>
<proteinExistence type="inferred from homology"/>
<feature type="domain" description="Tryptophan synthase beta chain-like PALP" evidence="5">
    <location>
        <begin position="16"/>
        <end position="305"/>
    </location>
</feature>
<dbReference type="FunFam" id="3.40.50.1100:FF:000005">
    <property type="entry name" value="Threonine dehydratase catabolic"/>
    <property type="match status" value="1"/>
</dbReference>
<dbReference type="InterPro" id="IPR001926">
    <property type="entry name" value="TrpB-like_PALP"/>
</dbReference>
<dbReference type="GO" id="GO:0003941">
    <property type="term" value="F:L-serine ammonia-lyase activity"/>
    <property type="evidence" value="ECO:0007669"/>
    <property type="project" value="TreeGrafter"/>
</dbReference>
<protein>
    <submittedName>
        <fullName evidence="6">Pyridoxal-5'-phosphate-dependent protein beta subunit</fullName>
    </submittedName>
</protein>
<keyword evidence="3" id="KW-0663">Pyridoxal phosphate</keyword>
<dbReference type="Gene3D" id="3.40.50.1100">
    <property type="match status" value="2"/>
</dbReference>
<dbReference type="CDD" id="cd01562">
    <property type="entry name" value="Thr-dehyd"/>
    <property type="match status" value="1"/>
</dbReference>
<keyword evidence="4" id="KW-0456">Lyase</keyword>
<dbReference type="PROSITE" id="PS00165">
    <property type="entry name" value="DEHYDRATASE_SER_THR"/>
    <property type="match status" value="1"/>
</dbReference>
<reference evidence="6" key="1">
    <citation type="submission" date="2016-03" db="EMBL/GenBank/DDBJ databases">
        <authorList>
            <person name="Ploux O."/>
        </authorList>
    </citation>
    <scope>NUCLEOTIDE SEQUENCE</scope>
    <source>
        <strain evidence="6">UC10</strain>
    </source>
</reference>
<dbReference type="PANTHER" id="PTHR48078">
    <property type="entry name" value="THREONINE DEHYDRATASE, MITOCHONDRIAL-RELATED"/>
    <property type="match status" value="1"/>
</dbReference>
<evidence type="ECO:0000256" key="4">
    <source>
        <dbReference type="ARBA" id="ARBA00023239"/>
    </source>
</evidence>
<dbReference type="RefSeq" id="WP_295325278.1">
    <property type="nucleotide sequence ID" value="NZ_LT598653.1"/>
</dbReference>
<accession>A0A1Y5PUQ0</accession>
<dbReference type="GO" id="GO:0006565">
    <property type="term" value="P:L-serine catabolic process"/>
    <property type="evidence" value="ECO:0007669"/>
    <property type="project" value="TreeGrafter"/>
</dbReference>
<evidence type="ECO:0000256" key="2">
    <source>
        <dbReference type="ARBA" id="ARBA00010869"/>
    </source>
</evidence>
<dbReference type="GO" id="GO:0030170">
    <property type="term" value="F:pyridoxal phosphate binding"/>
    <property type="evidence" value="ECO:0007669"/>
    <property type="project" value="InterPro"/>
</dbReference>
<dbReference type="GO" id="GO:0006567">
    <property type="term" value="P:L-threonine catabolic process"/>
    <property type="evidence" value="ECO:0007669"/>
    <property type="project" value="TreeGrafter"/>
</dbReference>
<organism evidence="6">
    <name type="scientific">uncultured Sphingopyxis sp</name>
    <dbReference type="NCBI Taxonomy" id="310581"/>
    <lineage>
        <taxon>Bacteria</taxon>
        <taxon>Pseudomonadati</taxon>
        <taxon>Pseudomonadota</taxon>
        <taxon>Alphaproteobacteria</taxon>
        <taxon>Sphingomonadales</taxon>
        <taxon>Sphingomonadaceae</taxon>
        <taxon>Sphingopyxis</taxon>
        <taxon>environmental samples</taxon>
    </lineage>
</organism>
<dbReference type="AlphaFoldDB" id="A0A1Y5PUQ0"/>
<dbReference type="EMBL" id="LT598653">
    <property type="protein sequence ID" value="SBV32355.1"/>
    <property type="molecule type" value="Genomic_DNA"/>
</dbReference>
<evidence type="ECO:0000259" key="5">
    <source>
        <dbReference type="Pfam" id="PF00291"/>
    </source>
</evidence>
<dbReference type="SUPFAM" id="SSF53686">
    <property type="entry name" value="Tryptophan synthase beta subunit-like PLP-dependent enzymes"/>
    <property type="match status" value="1"/>
</dbReference>
<dbReference type="InterPro" id="IPR050147">
    <property type="entry name" value="Ser/Thr_Dehydratase"/>
</dbReference>
<dbReference type="PANTHER" id="PTHR48078:SF6">
    <property type="entry name" value="L-THREONINE DEHYDRATASE CATABOLIC TDCB"/>
    <property type="match status" value="1"/>
</dbReference>
<dbReference type="Pfam" id="PF00291">
    <property type="entry name" value="PALP"/>
    <property type="match status" value="1"/>
</dbReference>
<evidence type="ECO:0000256" key="1">
    <source>
        <dbReference type="ARBA" id="ARBA00001933"/>
    </source>
</evidence>
<name>A0A1Y5PUQ0_9SPHN</name>
<comment type="cofactor">
    <cofactor evidence="1">
        <name>pyridoxal 5'-phosphate</name>
        <dbReference type="ChEBI" id="CHEBI:597326"/>
    </cofactor>
</comment>
<gene>
    <name evidence="6" type="ORF">SPPYR_1235</name>
</gene>
<dbReference type="GO" id="GO:0004794">
    <property type="term" value="F:threonine deaminase activity"/>
    <property type="evidence" value="ECO:0007669"/>
    <property type="project" value="TreeGrafter"/>
</dbReference>